<feature type="domain" description="tRNAHis guanylyltransferase catalytic" evidence="1">
    <location>
        <begin position="24"/>
        <end position="148"/>
    </location>
</feature>
<dbReference type="GeneID" id="56274930"/>
<comment type="caution">
    <text evidence="2">The sequence shown here is derived from an EMBL/GenBank/DDBJ whole genome shotgun (WGS) entry which is preliminary data.</text>
</comment>
<evidence type="ECO:0000313" key="3">
    <source>
        <dbReference type="Proteomes" id="UP000293465"/>
    </source>
</evidence>
<dbReference type="OrthoDB" id="6199357at2"/>
<dbReference type="Proteomes" id="UP000293465">
    <property type="component" value="Unassembled WGS sequence"/>
</dbReference>
<dbReference type="EMBL" id="SEZJ01000005">
    <property type="protein sequence ID" value="RYU47011.1"/>
    <property type="molecule type" value="Genomic_DNA"/>
</dbReference>
<dbReference type="RefSeq" id="WP_130086835.1">
    <property type="nucleotide sequence ID" value="NZ_SEZJ01000005.1"/>
</dbReference>
<organism evidence="2 3">
    <name type="scientific">Aliivibrio finisterrensis</name>
    <dbReference type="NCBI Taxonomy" id="511998"/>
    <lineage>
        <taxon>Bacteria</taxon>
        <taxon>Pseudomonadati</taxon>
        <taxon>Pseudomonadota</taxon>
        <taxon>Gammaproteobacteria</taxon>
        <taxon>Vibrionales</taxon>
        <taxon>Vibrionaceae</taxon>
        <taxon>Aliivibrio</taxon>
    </lineage>
</organism>
<dbReference type="PANTHER" id="PTHR12729:SF6">
    <property type="entry name" value="TRNA(HIS) GUANYLYLTRANSFERASE-RELATED"/>
    <property type="match status" value="1"/>
</dbReference>
<dbReference type="InterPro" id="IPR007537">
    <property type="entry name" value="tRNAHis_GuaTrfase_Thg1"/>
</dbReference>
<name>A0A4Q5KND4_9GAMM</name>
<dbReference type="Gene3D" id="3.30.70.3000">
    <property type="match status" value="1"/>
</dbReference>
<dbReference type="GO" id="GO:0008193">
    <property type="term" value="F:tRNA guanylyltransferase activity"/>
    <property type="evidence" value="ECO:0007669"/>
    <property type="project" value="InterPro"/>
</dbReference>
<accession>A0A4Q5KND4</accession>
<protein>
    <recommendedName>
        <fullName evidence="1">tRNAHis guanylyltransferase catalytic domain-containing protein</fullName>
    </recommendedName>
</protein>
<evidence type="ECO:0000259" key="1">
    <source>
        <dbReference type="Pfam" id="PF04446"/>
    </source>
</evidence>
<dbReference type="PANTHER" id="PTHR12729">
    <property type="entry name" value="TRNA(HIS) GUANYLYLTRANSFERASE-RELATED"/>
    <property type="match status" value="1"/>
</dbReference>
<sequence length="261" mass="30386">MQKLQKIKQLCSLHDKFKTIENDSEAQVTVPEQHYLIVRLDGIGLSKKYLKNQLVTKLFQRTMLKAIKDTYYVLHRKTPTNAQQIFLGVIVASDEVSFILNTYSNYYDDRLFKIATTIASTFSCFFTKEGLQQNSEHSIYGSFDGRPLILSNIDEVKEYIAYRSAIYNRNSIAKTLRLKGVPEEELYNEMNNNNIDYYQEKCEQLNINISDINKGCIYLSPCITDDGKLKKYNHKSFERFTELTSNSIDSFENWLHETNVT</sequence>
<dbReference type="InterPro" id="IPR038469">
    <property type="entry name" value="tRNAHis_GuaTrfase_Thg1_sf"/>
</dbReference>
<dbReference type="Pfam" id="PF04446">
    <property type="entry name" value="Thg1"/>
    <property type="match status" value="1"/>
</dbReference>
<reference evidence="2 3" key="1">
    <citation type="submission" date="2019-02" db="EMBL/GenBank/DDBJ databases">
        <title>Genome sequences of Aliivibrio finisterrensis strains from farmed Atlantic salmon.</title>
        <authorList>
            <person name="Bowman J.P."/>
        </authorList>
    </citation>
    <scope>NUCLEOTIDE SEQUENCE [LARGE SCALE GENOMIC DNA]</scope>
    <source>
        <strain evidence="2 3">A32</strain>
    </source>
</reference>
<proteinExistence type="predicted"/>
<dbReference type="AlphaFoldDB" id="A0A4Q5KND4"/>
<evidence type="ECO:0000313" key="2">
    <source>
        <dbReference type="EMBL" id="RYU47011.1"/>
    </source>
</evidence>
<dbReference type="GO" id="GO:0000287">
    <property type="term" value="F:magnesium ion binding"/>
    <property type="evidence" value="ECO:0007669"/>
    <property type="project" value="InterPro"/>
</dbReference>
<dbReference type="InterPro" id="IPR024956">
    <property type="entry name" value="tRNAHis_GuaTrfase_cat"/>
</dbReference>
<dbReference type="GO" id="GO:0006400">
    <property type="term" value="P:tRNA modification"/>
    <property type="evidence" value="ECO:0007669"/>
    <property type="project" value="InterPro"/>
</dbReference>
<gene>
    <name evidence="2" type="ORF">ERW49_07720</name>
</gene>